<protein>
    <submittedName>
        <fullName evidence="2">Uncharacterized protein</fullName>
    </submittedName>
</protein>
<accession>A0A6C0CRL5</accession>
<feature type="transmembrane region" description="Helical" evidence="1">
    <location>
        <begin position="36"/>
        <end position="56"/>
    </location>
</feature>
<dbReference type="AlphaFoldDB" id="A0A6C0CRL5"/>
<proteinExistence type="predicted"/>
<keyword evidence="1" id="KW-1133">Transmembrane helix</keyword>
<keyword evidence="1" id="KW-0812">Transmembrane</keyword>
<reference evidence="2" key="1">
    <citation type="journal article" date="2020" name="Nature">
        <title>Giant virus diversity and host interactions through global metagenomics.</title>
        <authorList>
            <person name="Schulz F."/>
            <person name="Roux S."/>
            <person name="Paez-Espino D."/>
            <person name="Jungbluth S."/>
            <person name="Walsh D.A."/>
            <person name="Denef V.J."/>
            <person name="McMahon K.D."/>
            <person name="Konstantinidis K.T."/>
            <person name="Eloe-Fadrosh E.A."/>
            <person name="Kyrpides N.C."/>
            <person name="Woyke T."/>
        </authorList>
    </citation>
    <scope>NUCLEOTIDE SEQUENCE</scope>
    <source>
        <strain evidence="2">GVMAG-M-3300021473-15</strain>
    </source>
</reference>
<name>A0A6C0CRL5_9ZZZZ</name>
<sequence>MDTLQGFKNNDRVKKITNVLIVYFGWIFIHYTASHLYVKMCVPSTIMGFIMAPFIVPSPHCQALRWAIYNGGNSIMAMWIVLGTIIMRYLKPIG</sequence>
<keyword evidence="1" id="KW-0472">Membrane</keyword>
<evidence type="ECO:0000256" key="1">
    <source>
        <dbReference type="SAM" id="Phobius"/>
    </source>
</evidence>
<evidence type="ECO:0000313" key="2">
    <source>
        <dbReference type="EMBL" id="QHT06867.1"/>
    </source>
</evidence>
<organism evidence="2">
    <name type="scientific">viral metagenome</name>
    <dbReference type="NCBI Taxonomy" id="1070528"/>
    <lineage>
        <taxon>unclassified sequences</taxon>
        <taxon>metagenomes</taxon>
        <taxon>organismal metagenomes</taxon>
    </lineage>
</organism>
<dbReference type="EMBL" id="MN739477">
    <property type="protein sequence ID" value="QHT06867.1"/>
    <property type="molecule type" value="Genomic_DNA"/>
</dbReference>
<feature type="transmembrane region" description="Helical" evidence="1">
    <location>
        <begin position="68"/>
        <end position="90"/>
    </location>
</feature>